<gene>
    <name evidence="1" type="ORF">EDD59_1452</name>
</gene>
<comment type="caution">
    <text evidence="1">The sequence shown here is derived from an EMBL/GenBank/DDBJ whole genome shotgun (WGS) entry which is preliminary data.</text>
</comment>
<reference evidence="1 2" key="1">
    <citation type="submission" date="2019-03" db="EMBL/GenBank/DDBJ databases">
        <title>Genomic Encyclopedia of Type Strains, Phase IV (KMG-IV): sequencing the most valuable type-strain genomes for metagenomic binning, comparative biology and taxonomic classification.</title>
        <authorList>
            <person name="Goeker M."/>
        </authorList>
    </citation>
    <scope>NUCLEOTIDE SEQUENCE [LARGE SCALE GENOMIC DNA]</scope>
    <source>
        <strain evidence="1 2">DSM 29489</strain>
    </source>
</reference>
<sequence>MRYEFSPEIELLLLNYSTEEVQMQYDSDPCTWPMPKIGRRPPYYTDPEYVLNFPVI</sequence>
<name>A0A4R3K0U9_9FIRM</name>
<protein>
    <submittedName>
        <fullName evidence="1">Uncharacterized protein</fullName>
    </submittedName>
</protein>
<evidence type="ECO:0000313" key="1">
    <source>
        <dbReference type="EMBL" id="TCS73575.1"/>
    </source>
</evidence>
<dbReference type="EMBL" id="SLZZ01000045">
    <property type="protein sequence ID" value="TCS73575.1"/>
    <property type="molecule type" value="Genomic_DNA"/>
</dbReference>
<dbReference type="RefSeq" id="WP_165920988.1">
    <property type="nucleotide sequence ID" value="NZ_DAIQXH010000016.1"/>
</dbReference>
<organism evidence="1 2">
    <name type="scientific">Muricomes intestini</name>
    <dbReference type="NCBI Taxonomy" id="1796634"/>
    <lineage>
        <taxon>Bacteria</taxon>
        <taxon>Bacillati</taxon>
        <taxon>Bacillota</taxon>
        <taxon>Clostridia</taxon>
        <taxon>Lachnospirales</taxon>
        <taxon>Lachnospiraceae</taxon>
        <taxon>Muricomes</taxon>
    </lineage>
</organism>
<keyword evidence="2" id="KW-1185">Reference proteome</keyword>
<dbReference type="Proteomes" id="UP000295726">
    <property type="component" value="Unassembled WGS sequence"/>
</dbReference>
<dbReference type="AlphaFoldDB" id="A0A4R3K0U9"/>
<accession>A0A4R3K0U9</accession>
<evidence type="ECO:0000313" key="2">
    <source>
        <dbReference type="Proteomes" id="UP000295726"/>
    </source>
</evidence>
<proteinExistence type="predicted"/>